<dbReference type="PATRIC" id="fig|1231392.3.peg.489"/>
<accession>K2GRW9</accession>
<dbReference type="AlphaFoldDB" id="K2GRW9"/>
<reference evidence="1 2" key="1">
    <citation type="journal article" date="2012" name="J. Bacteriol.">
        <title>Draft Genome Sequence of Oceaniovalibus guishaninsula JLT2003T.</title>
        <authorList>
            <person name="Tang K."/>
            <person name="Liu K."/>
            <person name="Jiao N."/>
        </authorList>
    </citation>
    <scope>NUCLEOTIDE SEQUENCE [LARGE SCALE GENOMIC DNA]</scope>
    <source>
        <strain evidence="1 2">JLT2003</strain>
    </source>
</reference>
<protein>
    <submittedName>
        <fullName evidence="1">Cobyric acid synthase</fullName>
    </submittedName>
</protein>
<proteinExistence type="predicted"/>
<keyword evidence="2" id="KW-1185">Reference proteome</keyword>
<evidence type="ECO:0000313" key="2">
    <source>
        <dbReference type="Proteomes" id="UP000006765"/>
    </source>
</evidence>
<organism evidence="1 2">
    <name type="scientific">Oceaniovalibus guishaninsula JLT2003</name>
    <dbReference type="NCBI Taxonomy" id="1231392"/>
    <lineage>
        <taxon>Bacteria</taxon>
        <taxon>Pseudomonadati</taxon>
        <taxon>Pseudomonadota</taxon>
        <taxon>Alphaproteobacteria</taxon>
        <taxon>Rhodobacterales</taxon>
        <taxon>Roseobacteraceae</taxon>
        <taxon>Oceaniovalibus</taxon>
    </lineage>
</organism>
<dbReference type="PROSITE" id="PS51274">
    <property type="entry name" value="GATASE_COBBQ"/>
    <property type="match status" value="1"/>
</dbReference>
<sequence>MDGAPEGSVGADGRVAGSYLHGMFRDDAFRAAWLAGFGTPSRGGYEAGVDATLDALARHLESHLDVAALIAAAR</sequence>
<dbReference type="STRING" id="1231392.OCGS_0486"/>
<name>K2GRW9_9RHOB</name>
<dbReference type="EMBL" id="AMGO01000007">
    <property type="protein sequence ID" value="EKE45396.1"/>
    <property type="molecule type" value="Genomic_DNA"/>
</dbReference>
<dbReference type="eggNOG" id="COG1492">
    <property type="taxonomic scope" value="Bacteria"/>
</dbReference>
<evidence type="ECO:0000313" key="1">
    <source>
        <dbReference type="EMBL" id="EKE45396.1"/>
    </source>
</evidence>
<comment type="caution">
    <text evidence="1">The sequence shown here is derived from an EMBL/GenBank/DDBJ whole genome shotgun (WGS) entry which is preliminary data.</text>
</comment>
<dbReference type="Proteomes" id="UP000006765">
    <property type="component" value="Unassembled WGS sequence"/>
</dbReference>
<gene>
    <name evidence="1" type="ORF">OCGS_0486</name>
</gene>